<name>M1XQD0_NATM8</name>
<dbReference type="eggNOG" id="arCOG10323">
    <property type="taxonomic scope" value="Archaea"/>
</dbReference>
<keyword evidence="2" id="KW-1185">Reference proteome</keyword>
<dbReference type="HOGENOM" id="CLU_2079483_0_0_2"/>
<protein>
    <submittedName>
        <fullName evidence="1">Uncharacterized protein</fullName>
    </submittedName>
</protein>
<dbReference type="STRING" id="268739.Nmlp_2181"/>
<dbReference type="EMBL" id="HF582854">
    <property type="protein sequence ID" value="CCQ36358.1"/>
    <property type="molecule type" value="Genomic_DNA"/>
</dbReference>
<dbReference type="AlphaFoldDB" id="M1XQD0"/>
<gene>
    <name evidence="1" type="ordered locus">Nmlp_2181</name>
</gene>
<accession>M1XQD0</accession>
<dbReference type="Proteomes" id="UP000011867">
    <property type="component" value="Chromosome"/>
</dbReference>
<sequence>MCMLNDNKLTESYDGSLTVRLLNNDEEKEDVRCSSYKEAIEVVMDNRYSTTVAKIIGKDGDVVFNSVDMDINDGETEWKHAKRRLSVKIEEYDCPHNSVACFADDLCVQCRMDKIQNQ</sequence>
<evidence type="ECO:0000313" key="2">
    <source>
        <dbReference type="Proteomes" id="UP000011867"/>
    </source>
</evidence>
<evidence type="ECO:0000313" key="1">
    <source>
        <dbReference type="EMBL" id="CCQ36358.1"/>
    </source>
</evidence>
<organism evidence="1 2">
    <name type="scientific">Natronomonas moolapensis (strain DSM 18674 / CECT 7526 / JCM 14361 / 8.8.11)</name>
    <dbReference type="NCBI Taxonomy" id="268739"/>
    <lineage>
        <taxon>Archaea</taxon>
        <taxon>Methanobacteriati</taxon>
        <taxon>Methanobacteriota</taxon>
        <taxon>Stenosarchaea group</taxon>
        <taxon>Halobacteria</taxon>
        <taxon>Halobacteriales</taxon>
        <taxon>Natronomonadaceae</taxon>
        <taxon>Natronomonas</taxon>
    </lineage>
</organism>
<reference evidence="1 2" key="1">
    <citation type="journal article" date="2013" name="Genome Announc.">
        <title>Genome of the haloarchaeon Natronomonas moolapensis, a neutrophilic member of a previously haloalkaliphilic genus.</title>
        <authorList>
            <person name="Dyall-Smith M.L."/>
            <person name="Pfeiffer F."/>
            <person name="Oberwinkler T."/>
            <person name="Klee K."/>
            <person name="Rampp M."/>
            <person name="Palm P."/>
            <person name="Gross K."/>
            <person name="Schuster S.C."/>
            <person name="Oesterhelt D."/>
        </authorList>
    </citation>
    <scope>NUCLEOTIDE SEQUENCE [LARGE SCALE GENOMIC DNA]</scope>
    <source>
        <strain evidence="2">DSM 18674 / JCM 14361 / 8.8.11</strain>
    </source>
</reference>
<dbReference type="KEGG" id="nmo:Nmlp_2181"/>
<proteinExistence type="predicted"/>